<proteinExistence type="predicted"/>
<evidence type="ECO:0000313" key="2">
    <source>
        <dbReference type="EMBL" id="KIM44335.1"/>
    </source>
</evidence>
<dbReference type="OrthoDB" id="2915292at2759"/>
<gene>
    <name evidence="2" type="ORF">M413DRAFT_443337</name>
</gene>
<dbReference type="Gene3D" id="3.80.10.10">
    <property type="entry name" value="Ribonuclease Inhibitor"/>
    <property type="match status" value="1"/>
</dbReference>
<evidence type="ECO:0000313" key="3">
    <source>
        <dbReference type="Proteomes" id="UP000053424"/>
    </source>
</evidence>
<evidence type="ECO:0000259" key="1">
    <source>
        <dbReference type="PROSITE" id="PS50181"/>
    </source>
</evidence>
<reference evidence="2 3" key="1">
    <citation type="submission" date="2014-04" db="EMBL/GenBank/DDBJ databases">
        <authorList>
            <consortium name="DOE Joint Genome Institute"/>
            <person name="Kuo A."/>
            <person name="Gay G."/>
            <person name="Dore J."/>
            <person name="Kohler A."/>
            <person name="Nagy L.G."/>
            <person name="Floudas D."/>
            <person name="Copeland A."/>
            <person name="Barry K.W."/>
            <person name="Cichocki N."/>
            <person name="Veneault-Fourrey C."/>
            <person name="LaButti K."/>
            <person name="Lindquist E.A."/>
            <person name="Lipzen A."/>
            <person name="Lundell T."/>
            <person name="Morin E."/>
            <person name="Murat C."/>
            <person name="Sun H."/>
            <person name="Tunlid A."/>
            <person name="Henrissat B."/>
            <person name="Grigoriev I.V."/>
            <person name="Hibbett D.S."/>
            <person name="Martin F."/>
            <person name="Nordberg H.P."/>
            <person name="Cantor M.N."/>
            <person name="Hua S.X."/>
        </authorList>
    </citation>
    <scope>NUCLEOTIDE SEQUENCE [LARGE SCALE GENOMIC DNA]</scope>
    <source>
        <strain evidence="3">h7</strain>
    </source>
</reference>
<dbReference type="Proteomes" id="UP000053424">
    <property type="component" value="Unassembled WGS sequence"/>
</dbReference>
<dbReference type="EMBL" id="KN831774">
    <property type="protein sequence ID" value="KIM44335.1"/>
    <property type="molecule type" value="Genomic_DNA"/>
</dbReference>
<name>A0A0C3C634_HEBCY</name>
<organism evidence="2 3">
    <name type="scientific">Hebeloma cylindrosporum</name>
    <dbReference type="NCBI Taxonomy" id="76867"/>
    <lineage>
        <taxon>Eukaryota</taxon>
        <taxon>Fungi</taxon>
        <taxon>Dikarya</taxon>
        <taxon>Basidiomycota</taxon>
        <taxon>Agaricomycotina</taxon>
        <taxon>Agaricomycetes</taxon>
        <taxon>Agaricomycetidae</taxon>
        <taxon>Agaricales</taxon>
        <taxon>Agaricineae</taxon>
        <taxon>Hymenogastraceae</taxon>
        <taxon>Hebeloma</taxon>
    </lineage>
</organism>
<dbReference type="InterPro" id="IPR032675">
    <property type="entry name" value="LRR_dom_sf"/>
</dbReference>
<protein>
    <recommendedName>
        <fullName evidence="1">F-box domain-containing protein</fullName>
    </recommendedName>
</protein>
<reference evidence="3" key="2">
    <citation type="submission" date="2015-01" db="EMBL/GenBank/DDBJ databases">
        <title>Evolutionary Origins and Diversification of the Mycorrhizal Mutualists.</title>
        <authorList>
            <consortium name="DOE Joint Genome Institute"/>
            <consortium name="Mycorrhizal Genomics Consortium"/>
            <person name="Kohler A."/>
            <person name="Kuo A."/>
            <person name="Nagy L.G."/>
            <person name="Floudas D."/>
            <person name="Copeland A."/>
            <person name="Barry K.W."/>
            <person name="Cichocki N."/>
            <person name="Veneault-Fourrey C."/>
            <person name="LaButti K."/>
            <person name="Lindquist E.A."/>
            <person name="Lipzen A."/>
            <person name="Lundell T."/>
            <person name="Morin E."/>
            <person name="Murat C."/>
            <person name="Riley R."/>
            <person name="Ohm R."/>
            <person name="Sun H."/>
            <person name="Tunlid A."/>
            <person name="Henrissat B."/>
            <person name="Grigoriev I.V."/>
            <person name="Hibbett D.S."/>
            <person name="Martin F."/>
        </authorList>
    </citation>
    <scope>NUCLEOTIDE SEQUENCE [LARGE SCALE GENOMIC DNA]</scope>
    <source>
        <strain evidence="3">h7</strain>
    </source>
</reference>
<dbReference type="InterPro" id="IPR001810">
    <property type="entry name" value="F-box_dom"/>
</dbReference>
<dbReference type="PROSITE" id="PS50181">
    <property type="entry name" value="FBOX"/>
    <property type="match status" value="1"/>
</dbReference>
<dbReference type="HOGENOM" id="CLU_471761_0_0_1"/>
<sequence>MVSLPIELWFYIAELIPPSDLLKLVGINRVFFTLIMNELYNQLSFITSDPRVFIDKLTELQSPGLAERIRVLTLWPSAVRDAVNAIQPDDADVPGTLERPTTPKPAAYLQKSRERVEKLLGHRRTASRVRTPPKAAFPSPEERSQMFHDAIRNLTRVEEYEINWYFDKGNKESAWKFSFFPEIWQSIGSNLRRLSIDVQVFKLGDIVMSSGSLPKVEELLLTLRSEVRLGHSGDTTIPYFLNKFSRTLQHLSIKTIGHQELSTIFQPELLGRFPLLVKLSIIMPLDAHHLRDPLGFKQLLQNNPTIRDLCIRYSRCCRPCTDDGFKTYDGRHQLYSGVSLPNLHALELGLHIPIPADHTSPMLNYIGRLGSDLTSLTLKDRSLTLEEIRIVLRLFPSYQLKRLSLFPRLLSPQLIDLIAKTCPDLNSLSMDVEMAVGLETAQLASYIDNVEGFALGLLVDAVDVENDRWRYRTWMLADVSVMKWEFKVGHQYNFACMKAIAEAVPSVRSFAGRGHMNVDDPVPKPDGGRFLVDLGNRTKPFDT</sequence>
<accession>A0A0C3C634</accession>
<feature type="domain" description="F-box" evidence="1">
    <location>
        <begin position="1"/>
        <end position="43"/>
    </location>
</feature>
<keyword evidence="3" id="KW-1185">Reference proteome</keyword>
<dbReference type="AlphaFoldDB" id="A0A0C3C634"/>
<dbReference type="SUPFAM" id="SSF52047">
    <property type="entry name" value="RNI-like"/>
    <property type="match status" value="1"/>
</dbReference>